<keyword evidence="1" id="KW-0472">Membrane</keyword>
<evidence type="ECO:0000313" key="3">
    <source>
        <dbReference type="Proteomes" id="UP000714275"/>
    </source>
</evidence>
<organism evidence="2 3">
    <name type="scientific">Suillus placidus</name>
    <dbReference type="NCBI Taxonomy" id="48579"/>
    <lineage>
        <taxon>Eukaryota</taxon>
        <taxon>Fungi</taxon>
        <taxon>Dikarya</taxon>
        <taxon>Basidiomycota</taxon>
        <taxon>Agaricomycotina</taxon>
        <taxon>Agaricomycetes</taxon>
        <taxon>Agaricomycetidae</taxon>
        <taxon>Boletales</taxon>
        <taxon>Suillineae</taxon>
        <taxon>Suillaceae</taxon>
        <taxon>Suillus</taxon>
    </lineage>
</organism>
<dbReference type="EMBL" id="JABBWD010000101">
    <property type="protein sequence ID" value="KAG1766005.1"/>
    <property type="molecule type" value="Genomic_DNA"/>
</dbReference>
<keyword evidence="3" id="KW-1185">Reference proteome</keyword>
<comment type="caution">
    <text evidence="2">The sequence shown here is derived from an EMBL/GenBank/DDBJ whole genome shotgun (WGS) entry which is preliminary data.</text>
</comment>
<accession>A0A9P7CVK6</accession>
<evidence type="ECO:0000313" key="2">
    <source>
        <dbReference type="EMBL" id="KAG1766005.1"/>
    </source>
</evidence>
<keyword evidence="1" id="KW-1133">Transmembrane helix</keyword>
<evidence type="ECO:0000256" key="1">
    <source>
        <dbReference type="SAM" id="Phobius"/>
    </source>
</evidence>
<name>A0A9P7CVK6_9AGAM</name>
<keyword evidence="1" id="KW-0812">Transmembrane</keyword>
<gene>
    <name evidence="2" type="ORF">EV702DRAFT_1050850</name>
</gene>
<dbReference type="Proteomes" id="UP000714275">
    <property type="component" value="Unassembled WGS sequence"/>
</dbReference>
<proteinExistence type="predicted"/>
<reference evidence="2" key="1">
    <citation type="journal article" date="2020" name="New Phytol.">
        <title>Comparative genomics reveals dynamic genome evolution in host specialist ectomycorrhizal fungi.</title>
        <authorList>
            <person name="Lofgren L.A."/>
            <person name="Nguyen N.H."/>
            <person name="Vilgalys R."/>
            <person name="Ruytinx J."/>
            <person name="Liao H.L."/>
            <person name="Branco S."/>
            <person name="Kuo A."/>
            <person name="LaButti K."/>
            <person name="Lipzen A."/>
            <person name="Andreopoulos W."/>
            <person name="Pangilinan J."/>
            <person name="Riley R."/>
            <person name="Hundley H."/>
            <person name="Na H."/>
            <person name="Barry K."/>
            <person name="Grigoriev I.V."/>
            <person name="Stajich J.E."/>
            <person name="Kennedy P.G."/>
        </authorList>
    </citation>
    <scope>NUCLEOTIDE SEQUENCE</scope>
    <source>
        <strain evidence="2">DOB743</strain>
    </source>
</reference>
<dbReference type="AlphaFoldDB" id="A0A9P7CVK6"/>
<feature type="transmembrane region" description="Helical" evidence="1">
    <location>
        <begin position="366"/>
        <end position="396"/>
    </location>
</feature>
<protein>
    <submittedName>
        <fullName evidence="2">Uncharacterized protein</fullName>
    </submittedName>
</protein>
<sequence>MHILDDEQVQLPTRCQSNYQISDKYTFLRDPSNTMKSAKNECEFKYLMHITPAVIVGSCTMKMLTDTAGSTQPQHCLTEASPAGLFNVVTTAPSTADMVFMSAGGLTVLYPEWTFKGTAVRNHSAVRTAQDKTWAASSRGVVTSLMKKSKTMWRLATQCRNPSCPFNTNANGHAPQLPATPMPDDLQVYNSRKSELHITALLSPALQMQICRHAVWHKGNLAPPGSHTSTSRGRKTYHVMADAVTDAPARIYLLQGACNGFAPPNALIREVAGIDDHAEDVTGNVLVVKHAWKNKHKVVDCTTNDIETSTMLLKEPLGNPTSGLEKKGMMRSPLWCTFLTLMFVHPTLPFTMSPFSSCCVCGCCRFWLMVVAKFVISLFRLSAMWMTFASLFRVLVWSV</sequence>